<evidence type="ECO:0000313" key="2">
    <source>
        <dbReference type="EMBL" id="TDR95896.1"/>
    </source>
</evidence>
<dbReference type="PANTHER" id="PTHR12126:SF11">
    <property type="entry name" value="NADH DEHYDROGENASE [UBIQUINONE] 1 ALPHA SUBCOMPLEX SUBUNIT 9, MITOCHONDRIAL"/>
    <property type="match status" value="1"/>
</dbReference>
<feature type="domain" description="NAD-dependent epimerase/dehydratase" evidence="1">
    <location>
        <begin position="11"/>
        <end position="217"/>
    </location>
</feature>
<dbReference type="GO" id="GO:0044877">
    <property type="term" value="F:protein-containing complex binding"/>
    <property type="evidence" value="ECO:0007669"/>
    <property type="project" value="TreeGrafter"/>
</dbReference>
<dbReference type="Gene3D" id="3.40.50.720">
    <property type="entry name" value="NAD(P)-binding Rossmann-like Domain"/>
    <property type="match status" value="1"/>
</dbReference>
<accession>A0A4R7CAW6</accession>
<reference evidence="2 3" key="1">
    <citation type="submission" date="2019-03" db="EMBL/GenBank/DDBJ databases">
        <title>Genomic Encyclopedia of Type Strains, Phase IV (KMG-IV): sequencing the most valuable type-strain genomes for metagenomic binning, comparative biology and taxonomic classification.</title>
        <authorList>
            <person name="Goeker M."/>
        </authorList>
    </citation>
    <scope>NUCLEOTIDE SEQUENCE [LARGE SCALE GENOMIC DNA]</scope>
    <source>
        <strain evidence="2 3">DSM 25903</strain>
    </source>
</reference>
<dbReference type="CDD" id="cd05271">
    <property type="entry name" value="NDUFA9_like_SDR_a"/>
    <property type="match status" value="1"/>
</dbReference>
<dbReference type="InterPro" id="IPR001509">
    <property type="entry name" value="Epimerase_deHydtase"/>
</dbReference>
<gene>
    <name evidence="2" type="ORF">EV668_0010</name>
</gene>
<dbReference type="Proteomes" id="UP000295122">
    <property type="component" value="Unassembled WGS sequence"/>
</dbReference>
<dbReference type="AlphaFoldDB" id="A0A4R7CAW6"/>
<dbReference type="OrthoDB" id="9776313at2"/>
<dbReference type="InterPro" id="IPR036291">
    <property type="entry name" value="NAD(P)-bd_dom_sf"/>
</dbReference>
<sequence>MDAIDRAPKLVTVFGGSGFLGRHVVHALAQGGYRVRVAVRRPDLAYFLQPLGRVGQIQVVQANLRYPRSIEAAAAGADAVVNLVGILAESGRQRFHAVQAEGPNLIAQATPADAMLVHVSALGASLHSASRYAHSKAEGEAAVHTHRPDAIILRPSVMFGKGDTFFNRFAALARALPVLPLAGADTKFQPAFVGDVAQVVARAVSGTVPAGRIYELGGPEVKTLRELVEYVLAVTERERVIAPLPFGLAKVQARVLSLINALTLGLMPAELKLTVDQVELLRTDNVVSEAAIAEGRSFEGLGIAADTFAAVAPSYLGRFRKTGQFDIARAA</sequence>
<keyword evidence="3" id="KW-1185">Reference proteome</keyword>
<comment type="caution">
    <text evidence="2">The sequence shown here is derived from an EMBL/GenBank/DDBJ whole genome shotgun (WGS) entry which is preliminary data.</text>
</comment>
<name>A0A4R7CAW6_9HYPH</name>
<dbReference type="EMBL" id="SNZR01000001">
    <property type="protein sequence ID" value="TDR95896.1"/>
    <property type="molecule type" value="Genomic_DNA"/>
</dbReference>
<dbReference type="InterPro" id="IPR051207">
    <property type="entry name" value="ComplexI_NDUFA9_subunit"/>
</dbReference>
<evidence type="ECO:0000259" key="1">
    <source>
        <dbReference type="Pfam" id="PF01370"/>
    </source>
</evidence>
<evidence type="ECO:0000313" key="3">
    <source>
        <dbReference type="Proteomes" id="UP000295122"/>
    </source>
</evidence>
<dbReference type="FunFam" id="3.40.50.720:FF:000702">
    <property type="entry name" value="NADH dehydrogenase (Ubiquinone)"/>
    <property type="match status" value="1"/>
</dbReference>
<dbReference type="Pfam" id="PF01370">
    <property type="entry name" value="Epimerase"/>
    <property type="match status" value="1"/>
</dbReference>
<dbReference type="RefSeq" id="WP_133767811.1">
    <property type="nucleotide sequence ID" value="NZ_SNZR01000001.1"/>
</dbReference>
<organism evidence="2 3">
    <name type="scientific">Enterovirga rhinocerotis</name>
    <dbReference type="NCBI Taxonomy" id="1339210"/>
    <lineage>
        <taxon>Bacteria</taxon>
        <taxon>Pseudomonadati</taxon>
        <taxon>Pseudomonadota</taxon>
        <taxon>Alphaproteobacteria</taxon>
        <taxon>Hyphomicrobiales</taxon>
        <taxon>Methylobacteriaceae</taxon>
        <taxon>Enterovirga</taxon>
    </lineage>
</organism>
<proteinExistence type="predicted"/>
<dbReference type="PANTHER" id="PTHR12126">
    <property type="entry name" value="NADH-UBIQUINONE OXIDOREDUCTASE 39 KDA SUBUNIT-RELATED"/>
    <property type="match status" value="1"/>
</dbReference>
<dbReference type="SUPFAM" id="SSF51735">
    <property type="entry name" value="NAD(P)-binding Rossmann-fold domains"/>
    <property type="match status" value="1"/>
</dbReference>
<protein>
    <submittedName>
        <fullName evidence="2">NADH dehydrogenase</fullName>
    </submittedName>
</protein>